<feature type="region of interest" description="Disordered" evidence="4">
    <location>
        <begin position="2145"/>
        <end position="2200"/>
    </location>
</feature>
<dbReference type="InterPro" id="IPR001245">
    <property type="entry name" value="Ser-Thr/Tyr_kinase_cat_dom"/>
</dbReference>
<feature type="domain" description="Integrase catalytic" evidence="6">
    <location>
        <begin position="773"/>
        <end position="947"/>
    </location>
</feature>
<dbReference type="PROSITE" id="PS50011">
    <property type="entry name" value="PROTEIN_KINASE_DOM"/>
    <property type="match status" value="1"/>
</dbReference>
<keyword evidence="1" id="KW-0645">Protease</keyword>
<name>A0A6L2NQ32_TANCI</name>
<evidence type="ECO:0000259" key="6">
    <source>
        <dbReference type="PROSITE" id="PS50994"/>
    </source>
</evidence>
<keyword evidence="3" id="KW-0378">Hydrolase</keyword>
<feature type="region of interest" description="Disordered" evidence="4">
    <location>
        <begin position="1074"/>
        <end position="1128"/>
    </location>
</feature>
<dbReference type="Pfam" id="PF13976">
    <property type="entry name" value="gag_pre-integrs"/>
    <property type="match status" value="1"/>
</dbReference>
<evidence type="ECO:0000256" key="4">
    <source>
        <dbReference type="SAM" id="MobiDB-lite"/>
    </source>
</evidence>
<dbReference type="GO" id="GO:0006508">
    <property type="term" value="P:proteolysis"/>
    <property type="evidence" value="ECO:0007669"/>
    <property type="project" value="UniProtKB-KW"/>
</dbReference>
<dbReference type="InterPro" id="IPR036397">
    <property type="entry name" value="RNaseH_sf"/>
</dbReference>
<gene>
    <name evidence="7" type="ORF">Tci_058683</name>
</gene>
<sequence length="2707" mass="309028">MNASIQKFNQLVAETLALSGENDEDWITRVEILYKTHVGTEFKHKSAWLFLKGKHKWTNLKSTNARRKKRNEEDILEKREEERDFEFLFCVYGLERKRINAALAGDNTEDDHENAVPLLRQSSAKTFVACKASSILAPDPTTAHTIESADDPAKVNGDSPLSTRTINGIEQTYPLTTAEEKLARKNELKARGTLLIDLLNEHQLKFNSYKNAKSLMKAIEKRFGGNKELKKAAKAYQLARDSWRNYSQEDLNLKLLRSLPSEWKTHTLIWNNKPDLETLSMDDLYNNLKIYETEVKGSSSSSQTHKILSDSVIYSFFANHSNSPQLDNEDLQQINVDDLEEIDLKWQMAMLTMRAKRFLKKTGRKGFKGEQEQRTYKEECNSRNHICKCFVAQDRFGYDWSDQAEDVPTNFALMAYTSSSSLSSSNSVTEVNDKYKTGEGYHVVPPPYTRNFMPPKPDLILADMDEYVVSDSEDENENETKSKQRKPSFAKVEFVKANEQVKTPRKSVKQEEHNKQAKHPKENSQSPRCDKRNWNNLMSQRLGNNFKMLNNACYICGSFEHLQYTCKHNKGQLNGQRVVRPVRNNNRKIQVCDGLGPQESLIILSYVHDNLQLELQEKGVIDSGFSRHMTENISYLSEYEEIDGGYVTFRGDPKGGKISTSKLDFEDVYFVKELKFNLFSVSQMCDKKNSVLVTDTECVVLSPDFKLLDESRILLRVPRKNNMYSVDLKNVAPSGGLTCLFAKATLDESNLWHRRLGHINFKTMNKLVRRNLVRGLPSNFFENDHIRIACQKEKQHKASCKTKTVSSINQPFTNDAHGFIWSNFSTKNETSGILKAFITGIENLIDHKVKIIRCDNETEFKNKEINRFCEKKGIKREFSVARTPQQNRVAERKNKTLIEAARTMPADSKLPTTFWAEAVNTACYVQNRVLVIKPHNKTPYELFHSRTPSLSYMRPFGCHVIILNTLDPLGKFDRKADEGLFVGYSVNSKAFRVFNSRTMIVEKTLHITFLENKPNVAGSGPSWLSDIDTLAKSINYKPVIARNQSNGSAGKAIVETVPDKDYILLPLWTQDPLLSSSSKDSPSDVFNPSGEEENKDAEDLGNEDNEVLSTEEPRVNQEKDANVNNTNNINIVSPTANVVSTKDNVVDENIVYGCADDPNMPNLEEIIYSDEDVGAEADMTNLDTNIPVSPIPTTRIHKDHPVEQIIGDIHSVPQTKIMTKNVTNYGIVVRNKARLVAQSYTQEEGIDYDEVFAPVSMIEAIRLFLAYASFKNFVVYQMDVKSAFLYGKIKEEVYVCQPLGFEDPEFLDKVYKTASTPMETSKPLMKDENAEDVDVYLYRSTIGSLMYLTSSRPDIMFAICACVRFQVTPKVSHLHVVKRIFRYLKGQPKLGLWYPKDSPFNLEAYTDNDYAGASLDRKSTTGVANSNIKVEYVAASNYCGQVLWIQNQMLDYGYNFMNTKIFIDNESTICIVKNPMFHSKTKHTEIRHHFIRDSYEKRLIQVIKIHTDQNVADSLTKAFDVSRFHYLIASIRMLNLRDNADFAEIVDFLNSNPIRYALTVSPTIYVSYIEQFWSTVKTKTINNETQIHAKVDGKTTVITESSVRRDLQFNDEDAFFNDEYDTPSDTKKVFANMRRQGKDFSRKVTPFFEIMMIQHQAEVGEGSGQPTEPQHTPTTALSSHIIPIPTVASSSQPKKTQKHRKTKRMVTKISESSGPTTIIADETVHEERGNRVERAVTTTASLDAEQDSGGSPRRQDTILRDRPAQTRFERLSKQSHEPPLSRVNTLRSGEDKNNKTAQDLEITHLKKRVKRLEKKRKSRTSQLKRRLLKVRIKSPAEKILGDQDDASNQGRNDQDEGILFVQDVEIQGRYGHDTEINTTSTSITTAIINITTVEPVTTVSAPITTVGVSISTAEPSTPLTTTTIIIEDDDLIIAQTLMKVRKEERLARQKEEETNIALIAEWDDVQAMMDADHELVERLQAEEQGELTIEERAREELEYDKSKKQKLDEKVEVEVDSDQKEAEMKMYMKIVSDDEIAIDAIPLATKPPIIMLQNIDREDLETLWNLAKAKYGNTRPEEAYERVLWGDLKVMFEPDIESAMWRELQGHKVTVWKLFSSCGVHFVRFQNLHIFMLVEKRRDRYGKIRGRRKEGEGKRGGSGRDDESMREWGAHGLKTGPDRNRIGPKRPRTEPKWYGPVQINSDSVDKNDPKDVRLQDEDIMYNIDLYFFSVFVITSKATLLDSQPWCIFDQFLFHEKSYLGRAARARKLIDGREVAIKRLYENNFKRVEQFLNEVEILARLEHENLVKLYGCTSKRSKELILVYEYIPNGTVADYLYGKLANSSSSIFSCESASSKRHYVYSHGDSENTLTLGNDDPSAGNSFGALSYRPQRRIRNPALIENDIYVSKSTSSKRQHVCIDHRSENPLVVTNTPTPTGSSSGTLEDTSPTHVSDSKSPSHLCYADRLRSYGVSIPDINSTNSAPSQPTSAVRNTVERGKDPVTQDRGGPASDAALREYCDKNYNQLLPIIAEKFNKEKERNEKLKGVKARLNFGESSGTSRYSESRMITAKTERWAMPTWCHMFNSMLAGNARKKCIKDPIELHNIKQRDEESTKEFVRRYKLESRDVKGAPECMRISGFVHGIINPELIKRLHDKIPKTVDEIMRVTTSFLWREVAASNHEQKKSFPSWKQQEGNQKQNFRKGNFQNQ</sequence>
<feature type="compositionally biased region" description="Basic and acidic residues" evidence="4">
    <location>
        <begin position="2176"/>
        <end position="2191"/>
    </location>
</feature>
<feature type="region of interest" description="Disordered" evidence="4">
    <location>
        <begin position="2681"/>
        <end position="2707"/>
    </location>
</feature>
<dbReference type="PROSITE" id="PS50994">
    <property type="entry name" value="INTEGRASE"/>
    <property type="match status" value="1"/>
</dbReference>
<organism evidence="7">
    <name type="scientific">Tanacetum cinerariifolium</name>
    <name type="common">Dalmatian daisy</name>
    <name type="synonym">Chrysanthemum cinerariifolium</name>
    <dbReference type="NCBI Taxonomy" id="118510"/>
    <lineage>
        <taxon>Eukaryota</taxon>
        <taxon>Viridiplantae</taxon>
        <taxon>Streptophyta</taxon>
        <taxon>Embryophyta</taxon>
        <taxon>Tracheophyta</taxon>
        <taxon>Spermatophyta</taxon>
        <taxon>Magnoliopsida</taxon>
        <taxon>eudicotyledons</taxon>
        <taxon>Gunneridae</taxon>
        <taxon>Pentapetalae</taxon>
        <taxon>asterids</taxon>
        <taxon>campanulids</taxon>
        <taxon>Asterales</taxon>
        <taxon>Asteraceae</taxon>
        <taxon>Asteroideae</taxon>
        <taxon>Anthemideae</taxon>
        <taxon>Anthemidinae</taxon>
        <taxon>Tanacetum</taxon>
    </lineage>
</organism>
<dbReference type="InterPro" id="IPR025724">
    <property type="entry name" value="GAG-pre-integrase_dom"/>
</dbReference>
<feature type="compositionally biased region" description="Basic and acidic residues" evidence="4">
    <location>
        <begin position="1111"/>
        <end position="1121"/>
    </location>
</feature>
<feature type="compositionally biased region" description="Acidic residues" evidence="4">
    <location>
        <begin position="1090"/>
        <end position="1106"/>
    </location>
</feature>
<dbReference type="InterPro" id="IPR057670">
    <property type="entry name" value="SH3_retrovirus"/>
</dbReference>
<dbReference type="GO" id="GO:0004672">
    <property type="term" value="F:protein kinase activity"/>
    <property type="evidence" value="ECO:0007669"/>
    <property type="project" value="InterPro"/>
</dbReference>
<feature type="compositionally biased region" description="Basic and acidic residues" evidence="4">
    <location>
        <begin position="2492"/>
        <end position="2501"/>
    </location>
</feature>
<feature type="domain" description="Protein kinase" evidence="5">
    <location>
        <begin position="2248"/>
        <end position="2551"/>
    </location>
</feature>
<keyword evidence="2" id="KW-0479">Metal-binding</keyword>
<feature type="compositionally biased region" description="Basic and acidic residues" evidence="4">
    <location>
        <begin position="508"/>
        <end position="533"/>
    </location>
</feature>
<feature type="compositionally biased region" description="Basic and acidic residues" evidence="4">
    <location>
        <begin position="2149"/>
        <end position="2169"/>
    </location>
</feature>
<evidence type="ECO:0000313" key="7">
    <source>
        <dbReference type="EMBL" id="GEU86705.1"/>
    </source>
</evidence>
<dbReference type="GO" id="GO:0015074">
    <property type="term" value="P:DNA integration"/>
    <property type="evidence" value="ECO:0007669"/>
    <property type="project" value="InterPro"/>
</dbReference>
<dbReference type="CDD" id="cd09272">
    <property type="entry name" value="RNase_HI_RT_Ty1"/>
    <property type="match status" value="1"/>
</dbReference>
<dbReference type="EMBL" id="BKCJ010009384">
    <property type="protein sequence ID" value="GEU86705.1"/>
    <property type="molecule type" value="Genomic_DNA"/>
</dbReference>
<feature type="compositionally biased region" description="Polar residues" evidence="4">
    <location>
        <begin position="2442"/>
        <end position="2456"/>
    </location>
</feature>
<evidence type="ECO:0000256" key="3">
    <source>
        <dbReference type="ARBA" id="ARBA00022801"/>
    </source>
</evidence>
<dbReference type="GO" id="GO:0046872">
    <property type="term" value="F:metal ion binding"/>
    <property type="evidence" value="ECO:0007669"/>
    <property type="project" value="UniProtKB-KW"/>
</dbReference>
<dbReference type="Pfam" id="PF07714">
    <property type="entry name" value="PK_Tyr_Ser-Thr"/>
    <property type="match status" value="1"/>
</dbReference>
<evidence type="ECO:0000256" key="1">
    <source>
        <dbReference type="ARBA" id="ARBA00022670"/>
    </source>
</evidence>
<dbReference type="InterPro" id="IPR054722">
    <property type="entry name" value="PolX-like_BBD"/>
</dbReference>
<feature type="region of interest" description="Disordered" evidence="4">
    <location>
        <begin position="1683"/>
        <end position="1798"/>
    </location>
</feature>
<dbReference type="GO" id="GO:0005524">
    <property type="term" value="F:ATP binding"/>
    <property type="evidence" value="ECO:0007669"/>
    <property type="project" value="InterPro"/>
</dbReference>
<proteinExistence type="predicted"/>
<dbReference type="InterPro" id="IPR011009">
    <property type="entry name" value="Kinase-like_dom_sf"/>
</dbReference>
<evidence type="ECO:0000256" key="2">
    <source>
        <dbReference type="ARBA" id="ARBA00022723"/>
    </source>
</evidence>
<accession>A0A6L2NQ32</accession>
<dbReference type="Pfam" id="PF25597">
    <property type="entry name" value="SH3_retrovirus"/>
    <property type="match status" value="1"/>
</dbReference>
<feature type="compositionally biased region" description="Polar residues" evidence="4">
    <location>
        <begin position="2474"/>
        <end position="2490"/>
    </location>
</feature>
<dbReference type="Pfam" id="PF07727">
    <property type="entry name" value="RVT_2"/>
    <property type="match status" value="1"/>
</dbReference>
<feature type="region of interest" description="Disordered" evidence="4">
    <location>
        <begin position="2473"/>
        <end position="2508"/>
    </location>
</feature>
<comment type="caution">
    <text evidence="7">The sequence shown here is derived from an EMBL/GenBank/DDBJ whole genome shotgun (WGS) entry which is preliminary data.</text>
</comment>
<dbReference type="InterPro" id="IPR039537">
    <property type="entry name" value="Retrotran_Ty1/copia-like"/>
</dbReference>
<feature type="compositionally biased region" description="Low complexity" evidence="4">
    <location>
        <begin position="2425"/>
        <end position="2441"/>
    </location>
</feature>
<dbReference type="PANTHER" id="PTHR42648:SF32">
    <property type="entry name" value="RIBONUCLEASE H-LIKE DOMAIN, GAG-PRE-INTEGRASE DOMAIN PROTEIN-RELATED"/>
    <property type="match status" value="1"/>
</dbReference>
<feature type="compositionally biased region" description="Basic and acidic residues" evidence="4">
    <location>
        <begin position="1753"/>
        <end position="1776"/>
    </location>
</feature>
<feature type="compositionally biased region" description="Low complexity" evidence="4">
    <location>
        <begin position="1074"/>
        <end position="1084"/>
    </location>
</feature>
<dbReference type="PANTHER" id="PTHR42648">
    <property type="entry name" value="TRANSPOSASE, PUTATIVE-RELATED"/>
    <property type="match status" value="1"/>
</dbReference>
<feature type="region of interest" description="Disordered" evidence="4">
    <location>
        <begin position="470"/>
        <end position="533"/>
    </location>
</feature>
<dbReference type="SUPFAM" id="SSF56112">
    <property type="entry name" value="Protein kinase-like (PK-like)"/>
    <property type="match status" value="1"/>
</dbReference>
<feature type="compositionally biased region" description="Basic residues" evidence="4">
    <location>
        <begin position="1695"/>
        <end position="1706"/>
    </location>
</feature>
<dbReference type="GO" id="GO:0003676">
    <property type="term" value="F:nucleic acid binding"/>
    <property type="evidence" value="ECO:0007669"/>
    <property type="project" value="InterPro"/>
</dbReference>
<dbReference type="InterPro" id="IPR013103">
    <property type="entry name" value="RVT_2"/>
</dbReference>
<dbReference type="InterPro" id="IPR001584">
    <property type="entry name" value="Integrase_cat-core"/>
</dbReference>
<protein>
    <submittedName>
        <fullName evidence="7">Uncharacterized protein</fullName>
    </submittedName>
</protein>
<dbReference type="Pfam" id="PF22936">
    <property type="entry name" value="Pol_BBD"/>
    <property type="match status" value="1"/>
</dbReference>
<dbReference type="SUPFAM" id="SSF53098">
    <property type="entry name" value="Ribonuclease H-like"/>
    <property type="match status" value="1"/>
</dbReference>
<evidence type="ECO:0000259" key="5">
    <source>
        <dbReference type="PROSITE" id="PS50011"/>
    </source>
</evidence>
<feature type="compositionally biased region" description="Basic and acidic residues" evidence="4">
    <location>
        <begin position="1722"/>
        <end position="1734"/>
    </location>
</feature>
<dbReference type="CDD" id="cd22265">
    <property type="entry name" value="UDM1_RNF168"/>
    <property type="match status" value="1"/>
</dbReference>
<feature type="region of interest" description="Disordered" evidence="4">
    <location>
        <begin position="2425"/>
        <end position="2457"/>
    </location>
</feature>
<dbReference type="InterPro" id="IPR012337">
    <property type="entry name" value="RNaseH-like_sf"/>
</dbReference>
<feature type="compositionally biased region" description="Polar residues" evidence="4">
    <location>
        <begin position="2687"/>
        <end position="2697"/>
    </location>
</feature>
<dbReference type="GO" id="GO:0008233">
    <property type="term" value="F:peptidase activity"/>
    <property type="evidence" value="ECO:0007669"/>
    <property type="project" value="UniProtKB-KW"/>
</dbReference>
<dbReference type="Gene3D" id="1.10.510.10">
    <property type="entry name" value="Transferase(Phosphotransferase) domain 1"/>
    <property type="match status" value="1"/>
</dbReference>
<dbReference type="Gene3D" id="3.30.420.10">
    <property type="entry name" value="Ribonuclease H-like superfamily/Ribonuclease H"/>
    <property type="match status" value="1"/>
</dbReference>
<reference evidence="7" key="1">
    <citation type="journal article" date="2019" name="Sci. Rep.">
        <title>Draft genome of Tanacetum cinerariifolium, the natural source of mosquito coil.</title>
        <authorList>
            <person name="Yamashiro T."/>
            <person name="Shiraishi A."/>
            <person name="Satake H."/>
            <person name="Nakayama K."/>
        </authorList>
    </citation>
    <scope>NUCLEOTIDE SEQUENCE</scope>
</reference>
<dbReference type="InterPro" id="IPR000719">
    <property type="entry name" value="Prot_kinase_dom"/>
</dbReference>